<proteinExistence type="predicted"/>
<sequence>MMVEESVSMALMEYIREPKPIAVSKNEGFLILMSFSESGAGLGSLVKSAEMTPTIRPVMFQPPVSLFIIGQIGLLVQNANFAMAESVRPRTKVIA</sequence>
<reference evidence="1" key="1">
    <citation type="journal article" date="2021" name="Open Biol.">
        <title>Shared evolutionary footprints suggest mitochondrial oxidative damage underlies multiple complex I losses in fungi.</title>
        <authorList>
            <person name="Schikora-Tamarit M.A."/>
            <person name="Marcet-Houben M."/>
            <person name="Nosek J."/>
            <person name="Gabaldon T."/>
        </authorList>
    </citation>
    <scope>NUCLEOTIDE SEQUENCE</scope>
    <source>
        <strain evidence="1">NCAIM Y.01608</strain>
    </source>
</reference>
<evidence type="ECO:0000313" key="1">
    <source>
        <dbReference type="EMBL" id="KAH3676871.1"/>
    </source>
</evidence>
<keyword evidence="2" id="KW-1185">Reference proteome</keyword>
<reference evidence="1" key="2">
    <citation type="submission" date="2021-01" db="EMBL/GenBank/DDBJ databases">
        <authorList>
            <person name="Schikora-Tamarit M.A."/>
        </authorList>
    </citation>
    <scope>NUCLEOTIDE SEQUENCE</scope>
    <source>
        <strain evidence="1">NCAIM Y.01608</strain>
    </source>
</reference>
<protein>
    <submittedName>
        <fullName evidence="1">Uncharacterized protein</fullName>
    </submittedName>
</protein>
<comment type="caution">
    <text evidence="1">The sequence shown here is derived from an EMBL/GenBank/DDBJ whole genome shotgun (WGS) entry which is preliminary data.</text>
</comment>
<evidence type="ECO:0000313" key="2">
    <source>
        <dbReference type="Proteomes" id="UP000788993"/>
    </source>
</evidence>
<accession>A0A9P8PRE4</accession>
<gene>
    <name evidence="1" type="ORF">OGATHE_001361</name>
</gene>
<dbReference type="Proteomes" id="UP000788993">
    <property type="component" value="Unassembled WGS sequence"/>
</dbReference>
<dbReference type="EMBL" id="JAEUBD010000146">
    <property type="protein sequence ID" value="KAH3676871.1"/>
    <property type="molecule type" value="Genomic_DNA"/>
</dbReference>
<organism evidence="1 2">
    <name type="scientific">Ogataea polymorpha</name>
    <dbReference type="NCBI Taxonomy" id="460523"/>
    <lineage>
        <taxon>Eukaryota</taxon>
        <taxon>Fungi</taxon>
        <taxon>Dikarya</taxon>
        <taxon>Ascomycota</taxon>
        <taxon>Saccharomycotina</taxon>
        <taxon>Pichiomycetes</taxon>
        <taxon>Pichiales</taxon>
        <taxon>Pichiaceae</taxon>
        <taxon>Ogataea</taxon>
    </lineage>
</organism>
<dbReference type="AlphaFoldDB" id="A0A9P8PRE4"/>
<name>A0A9P8PRE4_9ASCO</name>